<dbReference type="SUPFAM" id="SSF54211">
    <property type="entry name" value="Ribosomal protein S5 domain 2-like"/>
    <property type="match status" value="1"/>
</dbReference>
<dbReference type="CDD" id="cd11367">
    <property type="entry name" value="RNase_PH_RRP42"/>
    <property type="match status" value="1"/>
</dbReference>
<evidence type="ECO:0000256" key="5">
    <source>
        <dbReference type="ARBA" id="ARBA00022835"/>
    </source>
</evidence>
<dbReference type="GO" id="GO:0034473">
    <property type="term" value="P:U1 snRNA 3'-end processing"/>
    <property type="evidence" value="ECO:0007669"/>
    <property type="project" value="TreeGrafter"/>
</dbReference>
<evidence type="ECO:0000259" key="7">
    <source>
        <dbReference type="Pfam" id="PF01138"/>
    </source>
</evidence>
<dbReference type="GO" id="GO:0000177">
    <property type="term" value="C:cytoplasmic exosome (RNase complex)"/>
    <property type="evidence" value="ECO:0007669"/>
    <property type="project" value="TreeGrafter"/>
</dbReference>
<dbReference type="GO" id="GO:0071035">
    <property type="term" value="P:nuclear polyadenylation-dependent rRNA catabolic process"/>
    <property type="evidence" value="ECO:0007669"/>
    <property type="project" value="TreeGrafter"/>
</dbReference>
<protein>
    <recommendedName>
        <fullName evidence="6">Ribosomal RNA-processing protein 42</fullName>
    </recommendedName>
</protein>
<dbReference type="InterPro" id="IPR020568">
    <property type="entry name" value="Ribosomal_Su5_D2-typ_SF"/>
</dbReference>
<dbReference type="GO" id="GO:0000176">
    <property type="term" value="C:nuclear exosome (RNase complex)"/>
    <property type="evidence" value="ECO:0007669"/>
    <property type="project" value="TreeGrafter"/>
</dbReference>
<dbReference type="PANTHER" id="PTHR11097:SF8">
    <property type="entry name" value="EXOSOME COMPLEX COMPONENT RRP42"/>
    <property type="match status" value="1"/>
</dbReference>
<dbReference type="GO" id="GO:0000467">
    <property type="term" value="P:exonucleolytic trimming to generate mature 3'-end of 5.8S rRNA from tricistronic rRNA transcript (SSU-rRNA, 5.8S rRNA, LSU-rRNA)"/>
    <property type="evidence" value="ECO:0007669"/>
    <property type="project" value="TreeGrafter"/>
</dbReference>
<keyword evidence="4" id="KW-0963">Cytoplasm</keyword>
<comment type="subcellular location">
    <subcellularLocation>
        <location evidence="1">Cytoplasm</location>
    </subcellularLocation>
    <subcellularLocation>
        <location evidence="2">Nucleus</location>
        <location evidence="2">Nucleolus</location>
    </subcellularLocation>
</comment>
<dbReference type="SUPFAM" id="SSF55666">
    <property type="entry name" value="Ribonuclease PH domain 2-like"/>
    <property type="match status" value="1"/>
</dbReference>
<evidence type="ECO:0000256" key="1">
    <source>
        <dbReference type="ARBA" id="ARBA00004496"/>
    </source>
</evidence>
<dbReference type="InterPro" id="IPR036345">
    <property type="entry name" value="ExoRNase_PH_dom2_sf"/>
</dbReference>
<feature type="domain" description="Exoribonuclease phosphorolytic" evidence="7">
    <location>
        <begin position="31"/>
        <end position="164"/>
    </location>
</feature>
<comment type="similarity">
    <text evidence="3">Belongs to the RNase PH family.</text>
</comment>
<dbReference type="Pfam" id="PF03725">
    <property type="entry name" value="RNase_PH_C"/>
    <property type="match status" value="1"/>
</dbReference>
<name>A0AAD4NHK9_9BILA</name>
<dbReference type="EMBL" id="JAKKPZ010000001">
    <property type="protein sequence ID" value="KAI1728371.1"/>
    <property type="molecule type" value="Genomic_DNA"/>
</dbReference>
<organism evidence="9 10">
    <name type="scientific">Ditylenchus destructor</name>
    <dbReference type="NCBI Taxonomy" id="166010"/>
    <lineage>
        <taxon>Eukaryota</taxon>
        <taxon>Metazoa</taxon>
        <taxon>Ecdysozoa</taxon>
        <taxon>Nematoda</taxon>
        <taxon>Chromadorea</taxon>
        <taxon>Rhabditida</taxon>
        <taxon>Tylenchina</taxon>
        <taxon>Tylenchomorpha</taxon>
        <taxon>Sphaerularioidea</taxon>
        <taxon>Anguinidae</taxon>
        <taxon>Anguininae</taxon>
        <taxon>Ditylenchus</taxon>
    </lineage>
</organism>
<evidence type="ECO:0000256" key="3">
    <source>
        <dbReference type="ARBA" id="ARBA00006678"/>
    </source>
</evidence>
<dbReference type="Proteomes" id="UP001201812">
    <property type="component" value="Unassembled WGS sequence"/>
</dbReference>
<dbReference type="GO" id="GO:0034476">
    <property type="term" value="P:U5 snRNA 3'-end processing"/>
    <property type="evidence" value="ECO:0007669"/>
    <property type="project" value="TreeGrafter"/>
</dbReference>
<evidence type="ECO:0000256" key="4">
    <source>
        <dbReference type="ARBA" id="ARBA00022490"/>
    </source>
</evidence>
<dbReference type="GO" id="GO:0016075">
    <property type="term" value="P:rRNA catabolic process"/>
    <property type="evidence" value="ECO:0007669"/>
    <property type="project" value="TreeGrafter"/>
</dbReference>
<dbReference type="GO" id="GO:0071038">
    <property type="term" value="P:TRAMP-dependent tRNA surveillance pathway"/>
    <property type="evidence" value="ECO:0007669"/>
    <property type="project" value="TreeGrafter"/>
</dbReference>
<dbReference type="GO" id="GO:0071028">
    <property type="term" value="P:nuclear mRNA surveillance"/>
    <property type="evidence" value="ECO:0007669"/>
    <property type="project" value="TreeGrafter"/>
</dbReference>
<reference evidence="9" key="1">
    <citation type="submission" date="2022-01" db="EMBL/GenBank/DDBJ databases">
        <title>Genome Sequence Resource for Two Populations of Ditylenchus destructor, the Migratory Endoparasitic Phytonematode.</title>
        <authorList>
            <person name="Zhang H."/>
            <person name="Lin R."/>
            <person name="Xie B."/>
        </authorList>
    </citation>
    <scope>NUCLEOTIDE SEQUENCE</scope>
    <source>
        <strain evidence="9">BazhouSP</strain>
    </source>
</reference>
<sequence>MDVPLSMQEKNYIIDGASDGIRNDGRGLFDYRPIVLETGVLSSTNGSARVRIDTTDVLVGIKAEMTAVDDSSCCANRLKFYVDCSAIASPKFAGRGGSEFGEEIARILYTAFDHDDVLPQMKKLVLGQTFMWTINVDIVILQFGGNVMDAVSLAVKAALADTEICEVIVRPADEGKIMLDLPDETHTWTFDISSVPLVIGICRIGEQNVIDPTEIEEACASSSLFVSVVVPARNTSTKTTLDDQCYLTCVRKSKGGSLEVESIQDMISAAVRSARNLNVALEARLKQESNGKNTKHNQSLKSFLR</sequence>
<dbReference type="InterPro" id="IPR015847">
    <property type="entry name" value="ExoRNase_PH_dom2"/>
</dbReference>
<dbReference type="GO" id="GO:0035925">
    <property type="term" value="F:mRNA 3'-UTR AU-rich region binding"/>
    <property type="evidence" value="ECO:0007669"/>
    <property type="project" value="TreeGrafter"/>
</dbReference>
<evidence type="ECO:0000256" key="6">
    <source>
        <dbReference type="ARBA" id="ARBA00042523"/>
    </source>
</evidence>
<evidence type="ECO:0000313" key="9">
    <source>
        <dbReference type="EMBL" id="KAI1728371.1"/>
    </source>
</evidence>
<dbReference type="GO" id="GO:0005730">
    <property type="term" value="C:nucleolus"/>
    <property type="evidence" value="ECO:0007669"/>
    <property type="project" value="UniProtKB-SubCell"/>
</dbReference>
<dbReference type="Gene3D" id="3.30.230.70">
    <property type="entry name" value="GHMP Kinase, N-terminal domain"/>
    <property type="match status" value="1"/>
</dbReference>
<feature type="domain" description="Exoribonuclease phosphorolytic" evidence="8">
    <location>
        <begin position="198"/>
        <end position="272"/>
    </location>
</feature>
<dbReference type="InterPro" id="IPR027408">
    <property type="entry name" value="PNPase/RNase_PH_dom_sf"/>
</dbReference>
<evidence type="ECO:0000259" key="8">
    <source>
        <dbReference type="Pfam" id="PF03725"/>
    </source>
</evidence>
<evidence type="ECO:0000256" key="2">
    <source>
        <dbReference type="ARBA" id="ARBA00004604"/>
    </source>
</evidence>
<comment type="caution">
    <text evidence="9">The sequence shown here is derived from an EMBL/GenBank/DDBJ whole genome shotgun (WGS) entry which is preliminary data.</text>
</comment>
<keyword evidence="5" id="KW-0271">Exosome</keyword>
<gene>
    <name evidence="9" type="ORF">DdX_00545</name>
</gene>
<evidence type="ECO:0000313" key="10">
    <source>
        <dbReference type="Proteomes" id="UP001201812"/>
    </source>
</evidence>
<dbReference type="InterPro" id="IPR050590">
    <property type="entry name" value="Exosome_comp_Rrp42_subfam"/>
</dbReference>
<accession>A0AAD4NHK9</accession>
<keyword evidence="10" id="KW-1185">Reference proteome</keyword>
<dbReference type="AlphaFoldDB" id="A0AAD4NHK9"/>
<dbReference type="InterPro" id="IPR001247">
    <property type="entry name" value="ExoRNase_PH_dom1"/>
</dbReference>
<proteinExistence type="inferred from homology"/>
<dbReference type="GO" id="GO:0034475">
    <property type="term" value="P:U4 snRNA 3'-end processing"/>
    <property type="evidence" value="ECO:0007669"/>
    <property type="project" value="TreeGrafter"/>
</dbReference>
<dbReference type="Pfam" id="PF01138">
    <property type="entry name" value="RNase_PH"/>
    <property type="match status" value="1"/>
</dbReference>
<dbReference type="PANTHER" id="PTHR11097">
    <property type="entry name" value="EXOSOME COMPLEX EXONUCLEASE RIBOSOMAL RNA PROCESSING PROTEIN"/>
    <property type="match status" value="1"/>
</dbReference>